<accession>A0AC60PAX2</accession>
<name>A0AC60PAX2_IXOPE</name>
<dbReference type="Proteomes" id="UP000805193">
    <property type="component" value="Unassembled WGS sequence"/>
</dbReference>
<keyword evidence="2" id="KW-1185">Reference proteome</keyword>
<protein>
    <submittedName>
        <fullName evidence="1">Uncharacterized protein</fullName>
    </submittedName>
</protein>
<evidence type="ECO:0000313" key="2">
    <source>
        <dbReference type="Proteomes" id="UP000805193"/>
    </source>
</evidence>
<organism evidence="1 2">
    <name type="scientific">Ixodes persulcatus</name>
    <name type="common">Taiga tick</name>
    <dbReference type="NCBI Taxonomy" id="34615"/>
    <lineage>
        <taxon>Eukaryota</taxon>
        <taxon>Metazoa</taxon>
        <taxon>Ecdysozoa</taxon>
        <taxon>Arthropoda</taxon>
        <taxon>Chelicerata</taxon>
        <taxon>Arachnida</taxon>
        <taxon>Acari</taxon>
        <taxon>Parasitiformes</taxon>
        <taxon>Ixodida</taxon>
        <taxon>Ixodoidea</taxon>
        <taxon>Ixodidae</taxon>
        <taxon>Ixodinae</taxon>
        <taxon>Ixodes</taxon>
    </lineage>
</organism>
<dbReference type="EMBL" id="JABSTQ010010954">
    <property type="protein sequence ID" value="KAG0416417.1"/>
    <property type="molecule type" value="Genomic_DNA"/>
</dbReference>
<sequence length="82" mass="9227">MKKSTPVPTFLRVSGHRATFYYRSLKRVCPRCQQEGHLKAACNVPYCARRTVFGHDTVGMATGCGRCMAAHVTVDCTQRRSY</sequence>
<gene>
    <name evidence="1" type="ORF">HPB47_006431</name>
</gene>
<comment type="caution">
    <text evidence="1">The sequence shown here is derived from an EMBL/GenBank/DDBJ whole genome shotgun (WGS) entry which is preliminary data.</text>
</comment>
<evidence type="ECO:0000313" key="1">
    <source>
        <dbReference type="EMBL" id="KAG0416417.1"/>
    </source>
</evidence>
<proteinExistence type="predicted"/>
<reference evidence="1 2" key="1">
    <citation type="journal article" date="2020" name="Cell">
        <title>Large-Scale Comparative Analyses of Tick Genomes Elucidate Their Genetic Diversity and Vector Capacities.</title>
        <authorList>
            <consortium name="Tick Genome and Microbiome Consortium (TIGMIC)"/>
            <person name="Jia N."/>
            <person name="Wang J."/>
            <person name="Shi W."/>
            <person name="Du L."/>
            <person name="Sun Y."/>
            <person name="Zhan W."/>
            <person name="Jiang J.F."/>
            <person name="Wang Q."/>
            <person name="Zhang B."/>
            <person name="Ji P."/>
            <person name="Bell-Sakyi L."/>
            <person name="Cui X.M."/>
            <person name="Yuan T.T."/>
            <person name="Jiang B.G."/>
            <person name="Yang W.F."/>
            <person name="Lam T.T."/>
            <person name="Chang Q.C."/>
            <person name="Ding S.J."/>
            <person name="Wang X.J."/>
            <person name="Zhu J.G."/>
            <person name="Ruan X.D."/>
            <person name="Zhao L."/>
            <person name="Wei J.T."/>
            <person name="Ye R.Z."/>
            <person name="Que T.C."/>
            <person name="Du C.H."/>
            <person name="Zhou Y.H."/>
            <person name="Cheng J.X."/>
            <person name="Dai P.F."/>
            <person name="Guo W.B."/>
            <person name="Han X.H."/>
            <person name="Huang E.J."/>
            <person name="Li L.F."/>
            <person name="Wei W."/>
            <person name="Gao Y.C."/>
            <person name="Liu J.Z."/>
            <person name="Shao H.Z."/>
            <person name="Wang X."/>
            <person name="Wang C.C."/>
            <person name="Yang T.C."/>
            <person name="Huo Q.B."/>
            <person name="Li W."/>
            <person name="Chen H.Y."/>
            <person name="Chen S.E."/>
            <person name="Zhou L.G."/>
            <person name="Ni X.B."/>
            <person name="Tian J.H."/>
            <person name="Sheng Y."/>
            <person name="Liu T."/>
            <person name="Pan Y.S."/>
            <person name="Xia L.Y."/>
            <person name="Li J."/>
            <person name="Zhao F."/>
            <person name="Cao W.C."/>
        </authorList>
    </citation>
    <scope>NUCLEOTIDE SEQUENCE [LARGE SCALE GENOMIC DNA]</scope>
    <source>
        <strain evidence="1">Iper-2018</strain>
    </source>
</reference>